<accession>A0A550CEW7</accession>
<evidence type="ECO:0000256" key="1">
    <source>
        <dbReference type="SAM" id="MobiDB-lite"/>
    </source>
</evidence>
<sequence>MRKVSYEVALEYSLHRELASPFAMRAHSTGFPLSSVAFNTALQPPVDHTPLPAAPATPASSPRKPFAPRPHPVQQFLPRGLQCAQNSATDVPPPLPDSRASPARHLPPPRRAPRTRARPTRPAVRASHDELLESSSFEHNTPSPLPSSP</sequence>
<feature type="compositionally biased region" description="Low complexity" evidence="1">
    <location>
        <begin position="49"/>
        <end position="62"/>
    </location>
</feature>
<dbReference type="AlphaFoldDB" id="A0A550CEW7"/>
<gene>
    <name evidence="2" type="ORF">BD626DRAFT_569364</name>
</gene>
<evidence type="ECO:0000313" key="2">
    <source>
        <dbReference type="EMBL" id="TRM63348.1"/>
    </source>
</evidence>
<name>A0A550CEW7_9AGAR</name>
<feature type="region of interest" description="Disordered" evidence="1">
    <location>
        <begin position="42"/>
        <end position="149"/>
    </location>
</feature>
<comment type="caution">
    <text evidence="2">The sequence shown here is derived from an EMBL/GenBank/DDBJ whole genome shotgun (WGS) entry which is preliminary data.</text>
</comment>
<organism evidence="2 3">
    <name type="scientific">Schizophyllum amplum</name>
    <dbReference type="NCBI Taxonomy" id="97359"/>
    <lineage>
        <taxon>Eukaryota</taxon>
        <taxon>Fungi</taxon>
        <taxon>Dikarya</taxon>
        <taxon>Basidiomycota</taxon>
        <taxon>Agaricomycotina</taxon>
        <taxon>Agaricomycetes</taxon>
        <taxon>Agaricomycetidae</taxon>
        <taxon>Agaricales</taxon>
        <taxon>Schizophyllaceae</taxon>
        <taxon>Schizophyllum</taxon>
    </lineage>
</organism>
<dbReference type="EMBL" id="VDMD01000010">
    <property type="protein sequence ID" value="TRM63348.1"/>
    <property type="molecule type" value="Genomic_DNA"/>
</dbReference>
<dbReference type="Proteomes" id="UP000320762">
    <property type="component" value="Unassembled WGS sequence"/>
</dbReference>
<keyword evidence="3" id="KW-1185">Reference proteome</keyword>
<proteinExistence type="predicted"/>
<feature type="compositionally biased region" description="Basic residues" evidence="1">
    <location>
        <begin position="107"/>
        <end position="119"/>
    </location>
</feature>
<protein>
    <submittedName>
        <fullName evidence="2">Uncharacterized protein</fullName>
    </submittedName>
</protein>
<evidence type="ECO:0000313" key="3">
    <source>
        <dbReference type="Proteomes" id="UP000320762"/>
    </source>
</evidence>
<reference evidence="2 3" key="1">
    <citation type="journal article" date="2019" name="New Phytol.">
        <title>Comparative genomics reveals unique wood-decay strategies and fruiting body development in the Schizophyllaceae.</title>
        <authorList>
            <person name="Almasi E."/>
            <person name="Sahu N."/>
            <person name="Krizsan K."/>
            <person name="Balint B."/>
            <person name="Kovacs G.M."/>
            <person name="Kiss B."/>
            <person name="Cseklye J."/>
            <person name="Drula E."/>
            <person name="Henrissat B."/>
            <person name="Nagy I."/>
            <person name="Chovatia M."/>
            <person name="Adam C."/>
            <person name="LaButti K."/>
            <person name="Lipzen A."/>
            <person name="Riley R."/>
            <person name="Grigoriev I.V."/>
            <person name="Nagy L.G."/>
        </authorList>
    </citation>
    <scope>NUCLEOTIDE SEQUENCE [LARGE SCALE GENOMIC DNA]</scope>
    <source>
        <strain evidence="2 3">NL-1724</strain>
    </source>
</reference>
<feature type="compositionally biased region" description="Polar residues" evidence="1">
    <location>
        <begin position="133"/>
        <end position="142"/>
    </location>
</feature>